<dbReference type="EMBL" id="VTPS01000022">
    <property type="protein sequence ID" value="TZE80878.1"/>
    <property type="molecule type" value="Genomic_DNA"/>
</dbReference>
<name>A0A5D8QC25_9THEO</name>
<keyword evidence="2" id="KW-1185">Reference proteome</keyword>
<dbReference type="AlphaFoldDB" id="A0A5D8QC25"/>
<evidence type="ECO:0000313" key="2">
    <source>
        <dbReference type="Proteomes" id="UP000322976"/>
    </source>
</evidence>
<dbReference type="RefSeq" id="WP_149546164.1">
    <property type="nucleotide sequence ID" value="NZ_VTPS01000022.1"/>
</dbReference>
<reference evidence="1 2" key="1">
    <citation type="submission" date="2019-08" db="EMBL/GenBank/DDBJ databases">
        <title>Calorimonas adulescens gen. nov., sp. nov., an anaerobic thermophilic bacterium from Sakhalin hot spring.</title>
        <authorList>
            <person name="Khomyakova M.A."/>
            <person name="Merkel A.Y."/>
            <person name="Novikov A."/>
            <person name="Bonch-Osmolovskaya E.A."/>
            <person name="Slobodkin A.I."/>
        </authorList>
    </citation>
    <scope>NUCLEOTIDE SEQUENCE [LARGE SCALE GENOMIC DNA]</scope>
    <source>
        <strain evidence="1 2">A05MB</strain>
    </source>
</reference>
<dbReference type="Pfam" id="PF12836">
    <property type="entry name" value="HHH_3"/>
    <property type="match status" value="1"/>
</dbReference>
<proteinExistence type="predicted"/>
<dbReference type="SUPFAM" id="SSF47781">
    <property type="entry name" value="RuvA domain 2-like"/>
    <property type="match status" value="1"/>
</dbReference>
<evidence type="ECO:0000313" key="1">
    <source>
        <dbReference type="EMBL" id="TZE80878.1"/>
    </source>
</evidence>
<accession>A0A5D8QC25</accession>
<dbReference type="Proteomes" id="UP000322976">
    <property type="component" value="Unassembled WGS sequence"/>
</dbReference>
<gene>
    <name evidence="1" type="ORF">FWJ32_11805</name>
</gene>
<protein>
    <submittedName>
        <fullName evidence="1">Helix-hairpin-helix domain-containing protein</fullName>
    </submittedName>
</protein>
<sequence>MSGITPTIATNIVKYRDMNGKFKNRQELKKVSRLGEKVFERYTS</sequence>
<comment type="caution">
    <text evidence="1">The sequence shown here is derived from an EMBL/GenBank/DDBJ whole genome shotgun (WGS) entry which is preliminary data.</text>
</comment>
<organism evidence="1 2">
    <name type="scientific">Calorimonas adulescens</name>
    <dbReference type="NCBI Taxonomy" id="2606906"/>
    <lineage>
        <taxon>Bacteria</taxon>
        <taxon>Bacillati</taxon>
        <taxon>Bacillota</taxon>
        <taxon>Clostridia</taxon>
        <taxon>Thermoanaerobacterales</taxon>
        <taxon>Thermoanaerobacteraceae</taxon>
        <taxon>Calorimonas</taxon>
    </lineage>
</organism>
<dbReference type="Gene3D" id="1.10.150.310">
    <property type="entry name" value="Tex RuvX-like domain-like"/>
    <property type="match status" value="1"/>
</dbReference>
<dbReference type="InterPro" id="IPR010994">
    <property type="entry name" value="RuvA_2-like"/>
</dbReference>